<feature type="transmembrane region" description="Helical" evidence="1">
    <location>
        <begin position="27"/>
        <end position="55"/>
    </location>
</feature>
<organism evidence="2 3">
    <name type="scientific">Fictibacillus fluitans</name>
    <dbReference type="NCBI Taxonomy" id="3058422"/>
    <lineage>
        <taxon>Bacteria</taxon>
        <taxon>Bacillati</taxon>
        <taxon>Bacillota</taxon>
        <taxon>Bacilli</taxon>
        <taxon>Bacillales</taxon>
        <taxon>Fictibacillaceae</taxon>
        <taxon>Fictibacillus</taxon>
    </lineage>
</organism>
<keyword evidence="3" id="KW-1185">Reference proteome</keyword>
<name>A0ABT8HQV8_9BACL</name>
<evidence type="ECO:0000313" key="2">
    <source>
        <dbReference type="EMBL" id="MDN4523126.1"/>
    </source>
</evidence>
<dbReference type="RefSeq" id="WP_301164189.1">
    <property type="nucleotide sequence ID" value="NZ_JAUHTR010000001.1"/>
</dbReference>
<evidence type="ECO:0000313" key="3">
    <source>
        <dbReference type="Proteomes" id="UP001172721"/>
    </source>
</evidence>
<dbReference type="EMBL" id="JAUHTR010000001">
    <property type="protein sequence ID" value="MDN4523126.1"/>
    <property type="molecule type" value="Genomic_DNA"/>
</dbReference>
<keyword evidence="1" id="KW-0812">Transmembrane</keyword>
<keyword evidence="1" id="KW-0472">Membrane</keyword>
<sequence length="100" mass="11505">MLKIVMVLIILFLPVFMYALKEKFAPMATVFTCLAYFSFLAFSIIASLTVYDIIVTHRVFMTTVHRIFLNPVFITSASYLGLHLLYLLFSAIIKQRSTPF</sequence>
<gene>
    <name evidence="2" type="ORF">QYB97_01495</name>
</gene>
<evidence type="ECO:0000256" key="1">
    <source>
        <dbReference type="SAM" id="Phobius"/>
    </source>
</evidence>
<comment type="caution">
    <text evidence="2">The sequence shown here is derived from an EMBL/GenBank/DDBJ whole genome shotgun (WGS) entry which is preliminary data.</text>
</comment>
<keyword evidence="1" id="KW-1133">Transmembrane helix</keyword>
<protein>
    <submittedName>
        <fullName evidence="2">Transposase</fullName>
    </submittedName>
</protein>
<reference evidence="2" key="1">
    <citation type="submission" date="2023-07" db="EMBL/GenBank/DDBJ databases">
        <title>Fictibacillus sp. isolated from freshwater pond.</title>
        <authorList>
            <person name="Kirdat K."/>
            <person name="Bhat A."/>
            <person name="Mourya A."/>
            <person name="Yadav A."/>
        </authorList>
    </citation>
    <scope>NUCLEOTIDE SEQUENCE</scope>
    <source>
        <strain evidence="2">NE201</strain>
    </source>
</reference>
<accession>A0ABT8HQV8</accession>
<proteinExistence type="predicted"/>
<dbReference type="Proteomes" id="UP001172721">
    <property type="component" value="Unassembled WGS sequence"/>
</dbReference>
<feature type="transmembrane region" description="Helical" evidence="1">
    <location>
        <begin position="67"/>
        <end position="93"/>
    </location>
</feature>